<reference evidence="2 3" key="1">
    <citation type="submission" date="2014-04" db="EMBL/GenBank/DDBJ databases">
        <authorList>
            <consortium name="DOE Joint Genome Institute"/>
            <person name="Kuo A."/>
            <person name="Tarkka M."/>
            <person name="Buscot F."/>
            <person name="Kohler A."/>
            <person name="Nagy L.G."/>
            <person name="Floudas D."/>
            <person name="Copeland A."/>
            <person name="Barry K.W."/>
            <person name="Cichocki N."/>
            <person name="Veneault-Fourrey C."/>
            <person name="LaButti K."/>
            <person name="Lindquist E.A."/>
            <person name="Lipzen A."/>
            <person name="Lundell T."/>
            <person name="Morin E."/>
            <person name="Murat C."/>
            <person name="Sun H."/>
            <person name="Tunlid A."/>
            <person name="Henrissat B."/>
            <person name="Grigoriev I.V."/>
            <person name="Hibbett D.S."/>
            <person name="Martin F."/>
            <person name="Nordberg H.P."/>
            <person name="Cantor M.N."/>
            <person name="Hua S.X."/>
        </authorList>
    </citation>
    <scope>NUCLEOTIDE SEQUENCE [LARGE SCALE GENOMIC DNA]</scope>
    <source>
        <strain evidence="2 3">F 1598</strain>
    </source>
</reference>
<dbReference type="InParanoid" id="A0A0C3F3X2"/>
<feature type="compositionally biased region" description="Polar residues" evidence="1">
    <location>
        <begin position="518"/>
        <end position="528"/>
    </location>
</feature>
<evidence type="ECO:0000256" key="1">
    <source>
        <dbReference type="SAM" id="MobiDB-lite"/>
    </source>
</evidence>
<name>A0A0C3F3X2_PILCF</name>
<organism evidence="2 3">
    <name type="scientific">Piloderma croceum (strain F 1598)</name>
    <dbReference type="NCBI Taxonomy" id="765440"/>
    <lineage>
        <taxon>Eukaryota</taxon>
        <taxon>Fungi</taxon>
        <taxon>Dikarya</taxon>
        <taxon>Basidiomycota</taxon>
        <taxon>Agaricomycotina</taxon>
        <taxon>Agaricomycetes</taxon>
        <taxon>Agaricomycetidae</taxon>
        <taxon>Atheliales</taxon>
        <taxon>Atheliaceae</taxon>
        <taxon>Piloderma</taxon>
    </lineage>
</organism>
<protein>
    <submittedName>
        <fullName evidence="2">Uncharacterized protein</fullName>
    </submittedName>
</protein>
<dbReference type="AlphaFoldDB" id="A0A0C3F3X2"/>
<dbReference type="Proteomes" id="UP000054166">
    <property type="component" value="Unassembled WGS sequence"/>
</dbReference>
<dbReference type="EMBL" id="KN833009">
    <property type="protein sequence ID" value="KIM79465.1"/>
    <property type="molecule type" value="Genomic_DNA"/>
</dbReference>
<sequence>MSQSVTSGGSSSRNSPEWSASSQSRQRQLRSNVPEIKDQALALASGNVKKLTSAKLFLLKHGYIPQEWECLLCDLALVLFQLAVTAKSTTAADGIKSVALILEALETDFHASHVADVVLNKLQNPIDQITNAASEVDRQQEGIRECSGAIHGAAEYITEQVDTAADAINEACTLVLKQVEDLGDIKDKLTVAATKASANPLSYAAIATSQLSPAHSSLLARGRELQWQIVLDAAPGMPADQGFSNLSEIDLLAKANTAFELMRVGKRNVPEGLRFVGTKKLARGSVVLDLNTMEVATWIRDKDVKNDFIKCFGSMSIVQNCEYKVLVQFVPTTVDTEDARNINCIESDSGLSQGVIQRMSWAKPLEKRHAIFTLEAKAVQSGRSYRNHNGAQNANDMDTTTTRALLILPKTVSGCTMFVEDVEATIVSLNALWISPMEASVSTCDKLNAMHKEHEYPYFVTEDISTWESTATALTLQTRERAPNADGWITVNCKGSNNNSGRCPEQQDITERGRQSWDLATSGHNRPSSRAPATRANCTPLGPGSSQQTITEAFNRVRSRSNSHASIHQPAPPPPNHSWVDDTEQQFAQNN</sequence>
<evidence type="ECO:0000313" key="3">
    <source>
        <dbReference type="Proteomes" id="UP000054166"/>
    </source>
</evidence>
<keyword evidence="3" id="KW-1185">Reference proteome</keyword>
<proteinExistence type="predicted"/>
<reference evidence="3" key="2">
    <citation type="submission" date="2015-01" db="EMBL/GenBank/DDBJ databases">
        <title>Evolutionary Origins and Diversification of the Mycorrhizal Mutualists.</title>
        <authorList>
            <consortium name="DOE Joint Genome Institute"/>
            <consortium name="Mycorrhizal Genomics Consortium"/>
            <person name="Kohler A."/>
            <person name="Kuo A."/>
            <person name="Nagy L.G."/>
            <person name="Floudas D."/>
            <person name="Copeland A."/>
            <person name="Barry K.W."/>
            <person name="Cichocki N."/>
            <person name="Veneault-Fourrey C."/>
            <person name="LaButti K."/>
            <person name="Lindquist E.A."/>
            <person name="Lipzen A."/>
            <person name="Lundell T."/>
            <person name="Morin E."/>
            <person name="Murat C."/>
            <person name="Riley R."/>
            <person name="Ohm R."/>
            <person name="Sun H."/>
            <person name="Tunlid A."/>
            <person name="Henrissat B."/>
            <person name="Grigoriev I.V."/>
            <person name="Hibbett D.S."/>
            <person name="Martin F."/>
        </authorList>
    </citation>
    <scope>NUCLEOTIDE SEQUENCE [LARGE SCALE GENOMIC DNA]</scope>
    <source>
        <strain evidence="3">F 1598</strain>
    </source>
</reference>
<feature type="region of interest" description="Disordered" evidence="1">
    <location>
        <begin position="493"/>
        <end position="591"/>
    </location>
</feature>
<accession>A0A0C3F3X2</accession>
<gene>
    <name evidence="2" type="ORF">PILCRDRAFT_10302</name>
</gene>
<dbReference type="HOGENOM" id="CLU_461590_0_0_1"/>
<feature type="region of interest" description="Disordered" evidence="1">
    <location>
        <begin position="1"/>
        <end position="29"/>
    </location>
</feature>
<dbReference type="OrthoDB" id="2800503at2759"/>
<evidence type="ECO:0000313" key="2">
    <source>
        <dbReference type="EMBL" id="KIM79465.1"/>
    </source>
</evidence>